<keyword evidence="7" id="KW-0998">Cell outer membrane</keyword>
<dbReference type="GO" id="GO:0015562">
    <property type="term" value="F:efflux transmembrane transporter activity"/>
    <property type="evidence" value="ECO:0007669"/>
    <property type="project" value="InterPro"/>
</dbReference>
<keyword evidence="10" id="KW-1185">Reference proteome</keyword>
<feature type="coiled-coil region" evidence="8">
    <location>
        <begin position="354"/>
        <end position="395"/>
    </location>
</feature>
<dbReference type="RefSeq" id="WP_068550704.1">
    <property type="nucleotide sequence ID" value="NZ_AP013035.1"/>
</dbReference>
<comment type="subcellular location">
    <subcellularLocation>
        <location evidence="1">Cell outer membrane</location>
    </subcellularLocation>
</comment>
<dbReference type="STRING" id="1298851.TST_1759"/>
<dbReference type="GO" id="GO:1990281">
    <property type="term" value="C:efflux pump complex"/>
    <property type="evidence" value="ECO:0007669"/>
    <property type="project" value="TreeGrafter"/>
</dbReference>
<keyword evidence="3" id="KW-0813">Transport</keyword>
<evidence type="ECO:0000313" key="10">
    <source>
        <dbReference type="Proteomes" id="UP000063234"/>
    </source>
</evidence>
<accession>A0A0S3QW42</accession>
<dbReference type="EMBL" id="AP013035">
    <property type="protein sequence ID" value="BAT72543.1"/>
    <property type="molecule type" value="Genomic_DNA"/>
</dbReference>
<keyword evidence="5" id="KW-0812">Transmembrane</keyword>
<dbReference type="AlphaFoldDB" id="A0A0S3QW42"/>
<evidence type="ECO:0000256" key="7">
    <source>
        <dbReference type="ARBA" id="ARBA00023237"/>
    </source>
</evidence>
<protein>
    <submittedName>
        <fullName evidence="9">Outer membrane efflux protein</fullName>
    </submittedName>
</protein>
<keyword evidence="6" id="KW-0472">Membrane</keyword>
<organism evidence="9 10">
    <name type="scientific">Thermosulfidibacter takaii (strain DSM 17441 / JCM 13301 / NBRC 103674 / ABI70S6)</name>
    <dbReference type="NCBI Taxonomy" id="1298851"/>
    <lineage>
        <taxon>Bacteria</taxon>
        <taxon>Pseudomonadati</taxon>
        <taxon>Thermosulfidibacterota</taxon>
        <taxon>Thermosulfidibacteria</taxon>
        <taxon>Thermosulfidibacterales</taxon>
        <taxon>Thermosulfidibacteraceae</taxon>
    </lineage>
</organism>
<dbReference type="OrthoDB" id="13803at2"/>
<dbReference type="InterPro" id="IPR003423">
    <property type="entry name" value="OMP_efflux"/>
</dbReference>
<evidence type="ECO:0000256" key="6">
    <source>
        <dbReference type="ARBA" id="ARBA00023136"/>
    </source>
</evidence>
<dbReference type="KEGG" id="ttk:TST_1759"/>
<sequence length="450" mass="51456">MRRLVFVALFITFSLSAWGLTLKEVVTEALKNNDIVKSSAWQQQEQVYQYKATRGLLFPKLWFQEEGTRSNNPPFVWMSKMSRADVTPDMMNLKGFNNPDAVTSFTSSINLAYPLFHGFAISNAVKMQKLAAEVTQKLHGLTKEQIALEVVKNYLEIGWLNSRVKAAKEYVKSAEYHVKQAKARYSAGLALKSDVLKAKVYLVQKQELLLREKNALDISLRNLAILMGKSPLEKPEVHPTLENIYQHLSGYKYNITQAVKSALDHRKDLIAQKLNVEMKEKELKIAYSDYLPKVDLLSSFQWHGHNYPFQGEQSSWLIGGILKLNLFDGFARENRVRKAKAAKLKEEFKYQMAVKKTSLEVIKALKELENAKKRVELTKNSVEEAHESMKILEKRYQQGLATMTQLTDAQSYYEQAKSMYLGALYEYCMAVYQAEFAKGTLLEYLGIKGG</sequence>
<dbReference type="GO" id="GO:0009279">
    <property type="term" value="C:cell outer membrane"/>
    <property type="evidence" value="ECO:0007669"/>
    <property type="project" value="UniProtKB-SubCell"/>
</dbReference>
<name>A0A0S3QW42_THET7</name>
<dbReference type="PANTHER" id="PTHR30026">
    <property type="entry name" value="OUTER MEMBRANE PROTEIN TOLC"/>
    <property type="match status" value="1"/>
</dbReference>
<reference evidence="10" key="1">
    <citation type="journal article" date="2018" name="Science">
        <title>A primordial and reversible TCA cycle in a facultatively chemolithoautotrophic thermophile.</title>
        <authorList>
            <person name="Nunoura T."/>
            <person name="Chikaraishi Y."/>
            <person name="Izaki R."/>
            <person name="Suwa T."/>
            <person name="Sato T."/>
            <person name="Harada T."/>
            <person name="Mori K."/>
            <person name="Kato Y."/>
            <person name="Miyazaki M."/>
            <person name="Shimamura S."/>
            <person name="Yanagawa K."/>
            <person name="Shuto A."/>
            <person name="Ohkouchi N."/>
            <person name="Fujita N."/>
            <person name="Takaki Y."/>
            <person name="Atomi H."/>
            <person name="Takai K."/>
        </authorList>
    </citation>
    <scope>NUCLEOTIDE SEQUENCE [LARGE SCALE GENOMIC DNA]</scope>
    <source>
        <strain evidence="10">DSM 17441 / JCM 13301 / NBRC 103674 / ABI70S6</strain>
    </source>
</reference>
<evidence type="ECO:0000256" key="4">
    <source>
        <dbReference type="ARBA" id="ARBA00022452"/>
    </source>
</evidence>
<dbReference type="Pfam" id="PF02321">
    <property type="entry name" value="OEP"/>
    <property type="match status" value="2"/>
</dbReference>
<dbReference type="GO" id="GO:0015288">
    <property type="term" value="F:porin activity"/>
    <property type="evidence" value="ECO:0007669"/>
    <property type="project" value="TreeGrafter"/>
</dbReference>
<evidence type="ECO:0000256" key="5">
    <source>
        <dbReference type="ARBA" id="ARBA00022692"/>
    </source>
</evidence>
<dbReference type="InterPro" id="IPR051906">
    <property type="entry name" value="TolC-like"/>
</dbReference>
<dbReference type="Proteomes" id="UP000063234">
    <property type="component" value="Chromosome"/>
</dbReference>
<dbReference type="Gene3D" id="1.20.1600.10">
    <property type="entry name" value="Outer membrane efflux proteins (OEP)"/>
    <property type="match status" value="1"/>
</dbReference>
<evidence type="ECO:0000256" key="1">
    <source>
        <dbReference type="ARBA" id="ARBA00004442"/>
    </source>
</evidence>
<dbReference type="SUPFAM" id="SSF56954">
    <property type="entry name" value="Outer membrane efflux proteins (OEP)"/>
    <property type="match status" value="1"/>
</dbReference>
<evidence type="ECO:0000256" key="8">
    <source>
        <dbReference type="SAM" id="Coils"/>
    </source>
</evidence>
<keyword evidence="4" id="KW-1134">Transmembrane beta strand</keyword>
<evidence type="ECO:0000313" key="9">
    <source>
        <dbReference type="EMBL" id="BAT72543.1"/>
    </source>
</evidence>
<comment type="similarity">
    <text evidence="2">Belongs to the outer membrane factor (OMF) (TC 1.B.17) family.</text>
</comment>
<evidence type="ECO:0000256" key="3">
    <source>
        <dbReference type="ARBA" id="ARBA00022448"/>
    </source>
</evidence>
<dbReference type="PANTHER" id="PTHR30026:SF21">
    <property type="entry name" value="SLR1270 PROTEIN"/>
    <property type="match status" value="1"/>
</dbReference>
<keyword evidence="8" id="KW-0175">Coiled coil</keyword>
<proteinExistence type="inferred from homology"/>
<gene>
    <name evidence="9" type="ORF">TST_1759</name>
</gene>
<evidence type="ECO:0000256" key="2">
    <source>
        <dbReference type="ARBA" id="ARBA00007613"/>
    </source>
</evidence>